<feature type="transmembrane region" description="Helical" evidence="1">
    <location>
        <begin position="64"/>
        <end position="90"/>
    </location>
</feature>
<keyword evidence="1" id="KW-1133">Transmembrane helix</keyword>
<feature type="transmembrane region" description="Helical" evidence="1">
    <location>
        <begin position="360"/>
        <end position="382"/>
    </location>
</feature>
<organism evidence="3 4">
    <name type="scientific">Flammeovirga pacifica</name>
    <dbReference type="NCBI Taxonomy" id="915059"/>
    <lineage>
        <taxon>Bacteria</taxon>
        <taxon>Pseudomonadati</taxon>
        <taxon>Bacteroidota</taxon>
        <taxon>Cytophagia</taxon>
        <taxon>Cytophagales</taxon>
        <taxon>Flammeovirgaceae</taxon>
        <taxon>Flammeovirga</taxon>
    </lineage>
</organism>
<evidence type="ECO:0000259" key="2">
    <source>
        <dbReference type="Pfam" id="PF04235"/>
    </source>
</evidence>
<feature type="transmembrane region" description="Helical" evidence="1">
    <location>
        <begin position="110"/>
        <end position="138"/>
    </location>
</feature>
<evidence type="ECO:0000313" key="4">
    <source>
        <dbReference type="Proteomes" id="UP000179797"/>
    </source>
</evidence>
<dbReference type="AlphaFoldDB" id="A0A1S1YWK4"/>
<protein>
    <recommendedName>
        <fullName evidence="2">DUF418 domain-containing protein</fullName>
    </recommendedName>
</protein>
<dbReference type="OrthoDB" id="9807744at2"/>
<dbReference type="PANTHER" id="PTHR30590:SF2">
    <property type="entry name" value="INNER MEMBRANE PROTEIN"/>
    <property type="match status" value="1"/>
</dbReference>
<dbReference type="RefSeq" id="WP_044223675.1">
    <property type="nucleotide sequence ID" value="NZ_JRYR02000001.1"/>
</dbReference>
<feature type="transmembrane region" description="Helical" evidence="1">
    <location>
        <begin position="24"/>
        <end position="44"/>
    </location>
</feature>
<accession>A0A1S1YWK4</accession>
<reference evidence="3 4" key="1">
    <citation type="journal article" date="2012" name="Int. J. Syst. Evol. Microbiol.">
        <title>Flammeovirga pacifica sp. nov., isolated from deep-sea sediment.</title>
        <authorList>
            <person name="Xu H."/>
            <person name="Fu Y."/>
            <person name="Yang N."/>
            <person name="Ding Z."/>
            <person name="Lai Q."/>
            <person name="Zeng R."/>
        </authorList>
    </citation>
    <scope>NUCLEOTIDE SEQUENCE [LARGE SCALE GENOMIC DNA]</scope>
    <source>
        <strain evidence="4">DSM 24597 / LMG 26175 / WPAGA1</strain>
    </source>
</reference>
<feature type="transmembrane region" description="Helical" evidence="1">
    <location>
        <begin position="295"/>
        <end position="315"/>
    </location>
</feature>
<feature type="transmembrane region" description="Helical" evidence="1">
    <location>
        <begin position="336"/>
        <end position="354"/>
    </location>
</feature>
<gene>
    <name evidence="3" type="ORF">NH26_01975</name>
</gene>
<comment type="caution">
    <text evidence="3">The sequence shown here is derived from an EMBL/GenBank/DDBJ whole genome shotgun (WGS) entry which is preliminary data.</text>
</comment>
<dbReference type="PANTHER" id="PTHR30590">
    <property type="entry name" value="INNER MEMBRANE PROTEIN"/>
    <property type="match status" value="1"/>
</dbReference>
<sequence length="424" mass="48506">MEKTTPTSTIGPTTGNMRLGVIDALRGFAILGILFANILSWSLFKFTPFTTLEQLPYHEFNDTLYSLLSFFIDTKFYSIFSILFGVGFYIQYDRQRNNQDAFLKVYKRRLGFLILFGFIHMLFWSGDILMLYGMMAFVFIQFRNLPSNKILGWSIGLMAFPLVIDAIVMMVAPGWMSPEESLAKKTYLDQDPASVVAAFESGNLLVTFKQNLHNVVWRWFDFLPSGRPFKVLGLFLFGFYLQSKDFFTVVGRSWKIFFGFFTVGAISHFIGYHIGGSMALFAATPSDLAYKAIMVFGQLCLAISYASLLSIIYYTKWGETIFFPLTAVGKMSFTNYLSHTFIGIVIFYGIGFGLGGQMNLAPIFTLAVLIYAFQVTYSYFWLKYFKFGPLEWGWKCLTYKKTFPLRNSTYDKIKAEKLKKAQNG</sequence>
<dbReference type="Pfam" id="PF04235">
    <property type="entry name" value="DUF418"/>
    <property type="match status" value="1"/>
</dbReference>
<dbReference type="InterPro" id="IPR052529">
    <property type="entry name" value="Bact_Transport_Assoc"/>
</dbReference>
<feature type="transmembrane region" description="Helical" evidence="1">
    <location>
        <begin position="150"/>
        <end position="175"/>
    </location>
</feature>
<name>A0A1S1YWK4_FLAPC</name>
<keyword evidence="1" id="KW-0812">Transmembrane</keyword>
<dbReference type="Proteomes" id="UP000179797">
    <property type="component" value="Unassembled WGS sequence"/>
</dbReference>
<feature type="transmembrane region" description="Helical" evidence="1">
    <location>
        <begin position="256"/>
        <end position="275"/>
    </location>
</feature>
<feature type="domain" description="DUF418" evidence="2">
    <location>
        <begin position="262"/>
        <end position="401"/>
    </location>
</feature>
<keyword evidence="4" id="KW-1185">Reference proteome</keyword>
<dbReference type="EMBL" id="JRYR02000001">
    <property type="protein sequence ID" value="OHX65205.1"/>
    <property type="molecule type" value="Genomic_DNA"/>
</dbReference>
<evidence type="ECO:0000313" key="3">
    <source>
        <dbReference type="EMBL" id="OHX65205.1"/>
    </source>
</evidence>
<dbReference type="STRING" id="915059.NH26_01975"/>
<dbReference type="InterPro" id="IPR007349">
    <property type="entry name" value="DUF418"/>
</dbReference>
<keyword evidence="1" id="KW-0472">Membrane</keyword>
<evidence type="ECO:0000256" key="1">
    <source>
        <dbReference type="SAM" id="Phobius"/>
    </source>
</evidence>
<proteinExistence type="predicted"/>